<feature type="region of interest" description="Disordered" evidence="2">
    <location>
        <begin position="27"/>
        <end position="47"/>
    </location>
</feature>
<reference evidence="3 4" key="1">
    <citation type="submission" date="2023-02" db="EMBL/GenBank/DDBJ databases">
        <title>LHISI_Scaffold_Assembly.</title>
        <authorList>
            <person name="Stuart O.P."/>
            <person name="Cleave R."/>
            <person name="Magrath M.J.L."/>
            <person name="Mikheyev A.S."/>
        </authorList>
    </citation>
    <scope>NUCLEOTIDE SEQUENCE [LARGE SCALE GENOMIC DNA]</scope>
    <source>
        <strain evidence="3">Daus_M_001</strain>
        <tissue evidence="3">Leg muscle</tissue>
    </source>
</reference>
<dbReference type="Proteomes" id="UP001159363">
    <property type="component" value="Chromosome 7"/>
</dbReference>
<comment type="caution">
    <text evidence="3">The sequence shown here is derived from an EMBL/GenBank/DDBJ whole genome shotgun (WGS) entry which is preliminary data.</text>
</comment>
<dbReference type="EMBL" id="JARBHB010000008">
    <property type="protein sequence ID" value="KAJ8877198.1"/>
    <property type="molecule type" value="Genomic_DNA"/>
</dbReference>
<keyword evidence="1" id="KW-0175">Coiled coil</keyword>
<feature type="coiled-coil region" evidence="1">
    <location>
        <begin position="81"/>
        <end position="115"/>
    </location>
</feature>
<evidence type="ECO:0000256" key="1">
    <source>
        <dbReference type="SAM" id="Coils"/>
    </source>
</evidence>
<evidence type="ECO:0000313" key="3">
    <source>
        <dbReference type="EMBL" id="KAJ8877198.1"/>
    </source>
</evidence>
<proteinExistence type="predicted"/>
<organism evidence="3 4">
    <name type="scientific">Dryococelus australis</name>
    <dbReference type="NCBI Taxonomy" id="614101"/>
    <lineage>
        <taxon>Eukaryota</taxon>
        <taxon>Metazoa</taxon>
        <taxon>Ecdysozoa</taxon>
        <taxon>Arthropoda</taxon>
        <taxon>Hexapoda</taxon>
        <taxon>Insecta</taxon>
        <taxon>Pterygota</taxon>
        <taxon>Neoptera</taxon>
        <taxon>Polyneoptera</taxon>
        <taxon>Phasmatodea</taxon>
        <taxon>Verophasmatodea</taxon>
        <taxon>Anareolatae</taxon>
        <taxon>Phasmatidae</taxon>
        <taxon>Eurycanthinae</taxon>
        <taxon>Dryococelus</taxon>
    </lineage>
</organism>
<gene>
    <name evidence="3" type="ORF">PR048_021652</name>
</gene>
<protein>
    <submittedName>
        <fullName evidence="3">Uncharacterized protein</fullName>
    </submittedName>
</protein>
<evidence type="ECO:0000256" key="2">
    <source>
        <dbReference type="SAM" id="MobiDB-lite"/>
    </source>
</evidence>
<evidence type="ECO:0000313" key="4">
    <source>
        <dbReference type="Proteomes" id="UP001159363"/>
    </source>
</evidence>
<keyword evidence="4" id="KW-1185">Reference proteome</keyword>
<sequence length="279" mass="33358">MARKSQSREERLKKKREAERKIYALMKTNPKEDPNHLQTFPRTNAPPESCEEELEICEEEELNYPHQEFRAVVDKEKKKVRSKKDSELKKKEDTIKKLKQRVEKLKKWNNIMKKKEQMKNERPWFRRKNKSLHHIKFCGEKYRHISSLKFLKDGRVKTRDKKGREKKQSSAKIERDITAFFEDDRNIRILPGKDVIKTKPSHLLQQICCDIHNENCLLRKCENCKSNEIHFSDFKENDIGVYLKWQTSKATYTDKNGNQKAVQKMNKDVITVNLLERGD</sequence>
<name>A0ABQ9GYT7_9NEOP</name>
<accession>A0ABQ9GYT7</accession>